<dbReference type="OrthoDB" id="646079at2"/>
<evidence type="ECO:0000313" key="2">
    <source>
        <dbReference type="EMBL" id="TGD58950.1"/>
    </source>
</evidence>
<feature type="region of interest" description="Disordered" evidence="1">
    <location>
        <begin position="28"/>
        <end position="47"/>
    </location>
</feature>
<reference evidence="2 3" key="1">
    <citation type="submission" date="2019-04" db="EMBL/GenBank/DDBJ databases">
        <title>Flavobacterium sp. strain DS2-A Genome sequencing and assembly.</title>
        <authorList>
            <person name="Kim I."/>
        </authorList>
    </citation>
    <scope>NUCLEOTIDE SEQUENCE [LARGE SCALE GENOMIC DNA]</scope>
    <source>
        <strain evidence="2 3">DS2-A</strain>
    </source>
</reference>
<accession>A0A4Z0LA42</accession>
<comment type="caution">
    <text evidence="2">The sequence shown here is derived from an EMBL/GenBank/DDBJ whole genome shotgun (WGS) entry which is preliminary data.</text>
</comment>
<dbReference type="Proteomes" id="UP000297407">
    <property type="component" value="Unassembled WGS sequence"/>
</dbReference>
<sequence length="234" mass="26268">MKKLSLWTLLTITILSISCTNDFTIDSESKQTDSLRPSSSKLDRSNENVVDQNSLYPQIDTLLAQFYDQSNFDSASIISINQAIHPNTNTTVILVTGNLDLTNSSIDQIRTVANQSQFDLSVENSSMTLAAKASLSTFIENVMLFNDGDYESILKYIELYQSIITADDSFTSEDKNVILRISSIGSSSLFYERKRRDKDWETAVANRNDDFIPTDEITFKTVRMALLAGIIQNN</sequence>
<evidence type="ECO:0000256" key="1">
    <source>
        <dbReference type="SAM" id="MobiDB-lite"/>
    </source>
</evidence>
<name>A0A4Z0LA42_9FLAO</name>
<dbReference type="AlphaFoldDB" id="A0A4Z0LA42"/>
<evidence type="ECO:0000313" key="3">
    <source>
        <dbReference type="Proteomes" id="UP000297407"/>
    </source>
</evidence>
<proteinExistence type="predicted"/>
<dbReference type="RefSeq" id="WP_135525260.1">
    <property type="nucleotide sequence ID" value="NZ_SRLH01000002.1"/>
</dbReference>
<keyword evidence="3" id="KW-1185">Reference proteome</keyword>
<protein>
    <submittedName>
        <fullName evidence="2">Uncharacterized protein</fullName>
    </submittedName>
</protein>
<dbReference type="PROSITE" id="PS51257">
    <property type="entry name" value="PROKAR_LIPOPROTEIN"/>
    <property type="match status" value="1"/>
</dbReference>
<gene>
    <name evidence="2" type="ORF">E4635_03620</name>
</gene>
<organism evidence="2 3">
    <name type="scientific">Flavobacterium humi</name>
    <dbReference type="NCBI Taxonomy" id="2562683"/>
    <lineage>
        <taxon>Bacteria</taxon>
        <taxon>Pseudomonadati</taxon>
        <taxon>Bacteroidota</taxon>
        <taxon>Flavobacteriia</taxon>
        <taxon>Flavobacteriales</taxon>
        <taxon>Flavobacteriaceae</taxon>
        <taxon>Flavobacterium</taxon>
    </lineage>
</organism>
<dbReference type="EMBL" id="SRLH01000002">
    <property type="protein sequence ID" value="TGD58950.1"/>
    <property type="molecule type" value="Genomic_DNA"/>
</dbReference>